<sequence length="118" mass="13506">MVFMNFLLFGGGQYLSAGTHQNSGHTYGHKHHIKYTSQEQGSSIIEEADLDLDEEYSGDALKNGLTNKVFTANYSLLDNWYLTFSDQITVNYHSHFKFFVPFCGNSNPIYITQRVLRI</sequence>
<accession>A0A6V6YT38</accession>
<evidence type="ECO:0000313" key="2">
    <source>
        <dbReference type="Proteomes" id="UP000556700"/>
    </source>
</evidence>
<reference evidence="1 2" key="1">
    <citation type="submission" date="2020-06" db="EMBL/GenBank/DDBJ databases">
        <authorList>
            <person name="Criscuolo A."/>
        </authorList>
    </citation>
    <scope>NUCLEOTIDE SEQUENCE [LARGE SCALE GENOMIC DNA]</scope>
    <source>
        <strain evidence="2">CIP 110025</strain>
    </source>
</reference>
<protein>
    <submittedName>
        <fullName evidence="1">Uncharacterized protein</fullName>
    </submittedName>
</protein>
<gene>
    <name evidence="1" type="ORF">FLACHUCJ7_01037</name>
</gene>
<name>A0A6V6YT38_9FLAO</name>
<evidence type="ECO:0000313" key="1">
    <source>
        <dbReference type="EMBL" id="CAD0002697.1"/>
    </source>
</evidence>
<comment type="caution">
    <text evidence="1">The sequence shown here is derived from an EMBL/GenBank/DDBJ whole genome shotgun (WGS) entry which is preliminary data.</text>
</comment>
<dbReference type="Proteomes" id="UP000556700">
    <property type="component" value="Unassembled WGS sequence"/>
</dbReference>
<dbReference type="AlphaFoldDB" id="A0A6V6YT38"/>
<keyword evidence="2" id="KW-1185">Reference proteome</keyword>
<proteinExistence type="predicted"/>
<organism evidence="1 2">
    <name type="scientific">Flavobacterium chungangense</name>
    <dbReference type="NCBI Taxonomy" id="554283"/>
    <lineage>
        <taxon>Bacteria</taxon>
        <taxon>Pseudomonadati</taxon>
        <taxon>Bacteroidota</taxon>
        <taxon>Flavobacteriia</taxon>
        <taxon>Flavobacteriales</taxon>
        <taxon>Flavobacteriaceae</taxon>
        <taxon>Flavobacterium</taxon>
    </lineage>
</organism>
<dbReference type="EMBL" id="CAIJDO010000094">
    <property type="protein sequence ID" value="CAD0002697.1"/>
    <property type="molecule type" value="Genomic_DNA"/>
</dbReference>